<reference evidence="2 3" key="1">
    <citation type="journal article" date="2011" name="J. Bacteriol.">
        <title>Draft Genome Sequence of Gordonia neofelifaecis NRRL B-59395, a Cholesterol-Degrading Actinomycete.</title>
        <authorList>
            <person name="Ge F."/>
            <person name="Li W."/>
            <person name="Chen G."/>
            <person name="Liu Y."/>
            <person name="Zhang G."/>
            <person name="Yong B."/>
            <person name="Wang Q."/>
            <person name="Wang N."/>
            <person name="Huang Z."/>
            <person name="Li W."/>
            <person name="Wang J."/>
            <person name="Wu C."/>
            <person name="Xie Q."/>
            <person name="Liu G."/>
        </authorList>
    </citation>
    <scope>NUCLEOTIDE SEQUENCE [LARGE SCALE GENOMIC DNA]</scope>
    <source>
        <strain evidence="2 3">NRRL B-59395</strain>
    </source>
</reference>
<dbReference type="EMBL" id="AEUD01000009">
    <property type="protein sequence ID" value="EGD54892.1"/>
    <property type="molecule type" value="Genomic_DNA"/>
</dbReference>
<organism evidence="2 3">
    <name type="scientific">Gordonia neofelifaecis NRRL B-59395</name>
    <dbReference type="NCBI Taxonomy" id="644548"/>
    <lineage>
        <taxon>Bacteria</taxon>
        <taxon>Bacillati</taxon>
        <taxon>Actinomycetota</taxon>
        <taxon>Actinomycetes</taxon>
        <taxon>Mycobacteriales</taxon>
        <taxon>Gordoniaceae</taxon>
        <taxon>Gordonia</taxon>
    </lineage>
</organism>
<evidence type="ECO:0000256" key="1">
    <source>
        <dbReference type="SAM" id="MobiDB-lite"/>
    </source>
</evidence>
<protein>
    <submittedName>
        <fullName evidence="2">Uncharacterized protein</fullName>
    </submittedName>
</protein>
<gene>
    <name evidence="2" type="ORF">SCNU_11815</name>
</gene>
<dbReference type="AlphaFoldDB" id="F1YK46"/>
<feature type="region of interest" description="Disordered" evidence="1">
    <location>
        <begin position="99"/>
        <end position="200"/>
    </location>
</feature>
<dbReference type="STRING" id="644548.SCNU_11815"/>
<evidence type="ECO:0000313" key="3">
    <source>
        <dbReference type="Proteomes" id="UP000035065"/>
    </source>
</evidence>
<keyword evidence="3" id="KW-1185">Reference proteome</keyword>
<name>F1YK46_9ACTN</name>
<dbReference type="RefSeq" id="WP_009679581.1">
    <property type="nucleotide sequence ID" value="NZ_AEUD01000009.1"/>
</dbReference>
<dbReference type="eggNOG" id="ENOG502ZWG6">
    <property type="taxonomic scope" value="Bacteria"/>
</dbReference>
<accession>F1YK46</accession>
<evidence type="ECO:0000313" key="2">
    <source>
        <dbReference type="EMBL" id="EGD54892.1"/>
    </source>
</evidence>
<dbReference type="Proteomes" id="UP000035065">
    <property type="component" value="Unassembled WGS sequence"/>
</dbReference>
<comment type="caution">
    <text evidence="2">The sequence shown here is derived from an EMBL/GenBank/DDBJ whole genome shotgun (WGS) entry which is preliminary data.</text>
</comment>
<feature type="region of interest" description="Disordered" evidence="1">
    <location>
        <begin position="272"/>
        <end position="326"/>
    </location>
</feature>
<proteinExistence type="predicted"/>
<sequence length="426" mass="45283">MRGGGCWSSIVATLDERASLRLTPAHDWLVACVLPAGHAGVHGSDGAQNHSGRRQWLLWDDYARGAQNLANEFECPAQALDGAPCLFFAGHGGPHRYAAPLGRDFPASEDTGARPPSGPDRGRHQTPPVSPAEPRRAAGPQTGPPHQARSPLDSAPPPAWAVRAGLASAAQPQRPAEQRPTAEPSPQLPPPLPPENSGLTVSALDDLFAGMPSLKNLPQTDLLAFPESSFHPAAPAWPQSPGDYVAEHHPAGFAEQETVVSGPSRFEPVIDVEPVEMPQAPEPKRGRRRKDRDEPVTEVTVGEEAVEPAVRRSRHRAAEEPADADAAAEVVVDRSMLQVRPGAAAVLTTPMVEVISSSWDPVRMGVPMARRPLPGSTDVWSVTAVVEDVAAHVRSLPEARDDGEVSAALHDVAKSLGRLADVLKPR</sequence>